<dbReference type="PANTHER" id="PTHR30383:SF24">
    <property type="entry name" value="THIOESTERASE 1_PROTEASE 1_LYSOPHOSPHOLIPASE L1"/>
    <property type="match status" value="1"/>
</dbReference>
<dbReference type="CDD" id="cd01822">
    <property type="entry name" value="Lysophospholipase_L1_like"/>
    <property type="match status" value="1"/>
</dbReference>
<proteinExistence type="predicted"/>
<dbReference type="EC" id="3.1.2.-" evidence="3"/>
<gene>
    <name evidence="3" type="ORF">J2W49_000792</name>
</gene>
<dbReference type="InterPro" id="IPR051532">
    <property type="entry name" value="Ester_Hydrolysis_Enzymes"/>
</dbReference>
<dbReference type="Proteomes" id="UP001265700">
    <property type="component" value="Unassembled WGS sequence"/>
</dbReference>
<sequence>MLDRNHHIGHGRLLKLKRRHFNALAAIGLSMGACSIALSQPAQAQSASRPPLILVVGDSLSAEYGLQRGKGWVALMEERLRQEKVSAQVVNASISAETTSGGRSRLPALLRQHQPALVLIELGGNDALRGLPLTMTRDNLATMTRLSREAGAKVLLLGMEMPPNYGARYAQEFREVFPTVAKAEGAALVPFFLKNVADTSDPLKLFQSDRIHPNESAQPIMLANVWPEMRKLLPKR</sequence>
<keyword evidence="4" id="KW-1185">Reference proteome</keyword>
<comment type="caution">
    <text evidence="3">The sequence shown here is derived from an EMBL/GenBank/DDBJ whole genome shotgun (WGS) entry which is preliminary data.</text>
</comment>
<evidence type="ECO:0000259" key="2">
    <source>
        <dbReference type="Pfam" id="PF13472"/>
    </source>
</evidence>
<dbReference type="PANTHER" id="PTHR30383">
    <property type="entry name" value="THIOESTERASE 1/PROTEASE 1/LYSOPHOSPHOLIPASE L1"/>
    <property type="match status" value="1"/>
</dbReference>
<evidence type="ECO:0000313" key="3">
    <source>
        <dbReference type="EMBL" id="MDR7148864.1"/>
    </source>
</evidence>
<dbReference type="InterPro" id="IPR036514">
    <property type="entry name" value="SGNH_hydro_sf"/>
</dbReference>
<protein>
    <submittedName>
        <fullName evidence="3">Acyl-CoA thioesterase-1</fullName>
        <ecNumber evidence="3">3.1.1.5</ecNumber>
        <ecNumber evidence="3">3.1.2.-</ecNumber>
    </submittedName>
</protein>
<keyword evidence="1" id="KW-0812">Transmembrane</keyword>
<dbReference type="InterPro" id="IPR013830">
    <property type="entry name" value="SGNH_hydro"/>
</dbReference>
<dbReference type="SUPFAM" id="SSF52266">
    <property type="entry name" value="SGNH hydrolase"/>
    <property type="match status" value="1"/>
</dbReference>
<keyword evidence="1" id="KW-1133">Transmembrane helix</keyword>
<dbReference type="EC" id="3.1.1.5" evidence="3"/>
<keyword evidence="1" id="KW-0472">Membrane</keyword>
<organism evidence="3 4">
    <name type="scientific">Hydrogenophaga palleronii</name>
    <dbReference type="NCBI Taxonomy" id="65655"/>
    <lineage>
        <taxon>Bacteria</taxon>
        <taxon>Pseudomonadati</taxon>
        <taxon>Pseudomonadota</taxon>
        <taxon>Betaproteobacteria</taxon>
        <taxon>Burkholderiales</taxon>
        <taxon>Comamonadaceae</taxon>
        <taxon>Hydrogenophaga</taxon>
    </lineage>
</organism>
<feature type="domain" description="SGNH hydrolase-type esterase" evidence="2">
    <location>
        <begin position="55"/>
        <end position="216"/>
    </location>
</feature>
<feature type="transmembrane region" description="Helical" evidence="1">
    <location>
        <begin position="21"/>
        <end position="39"/>
    </location>
</feature>
<dbReference type="GO" id="GO:0004622">
    <property type="term" value="F:phosphatidylcholine lysophospholipase activity"/>
    <property type="evidence" value="ECO:0007669"/>
    <property type="project" value="UniProtKB-EC"/>
</dbReference>
<dbReference type="PROSITE" id="PS51257">
    <property type="entry name" value="PROKAR_LIPOPROTEIN"/>
    <property type="match status" value="1"/>
</dbReference>
<name>A0ABU1WHW3_9BURK</name>
<accession>A0ABU1WHW3</accession>
<reference evidence="3 4" key="1">
    <citation type="submission" date="2023-07" db="EMBL/GenBank/DDBJ databases">
        <title>Sorghum-associated microbial communities from plants grown in Nebraska, USA.</title>
        <authorList>
            <person name="Schachtman D."/>
        </authorList>
    </citation>
    <scope>NUCLEOTIDE SEQUENCE [LARGE SCALE GENOMIC DNA]</scope>
    <source>
        <strain evidence="3 4">4249</strain>
    </source>
</reference>
<dbReference type="Gene3D" id="3.40.50.1110">
    <property type="entry name" value="SGNH hydrolase"/>
    <property type="match status" value="1"/>
</dbReference>
<dbReference type="RefSeq" id="WP_405000977.1">
    <property type="nucleotide sequence ID" value="NZ_JAVDWU010000001.1"/>
</dbReference>
<evidence type="ECO:0000313" key="4">
    <source>
        <dbReference type="Proteomes" id="UP001265700"/>
    </source>
</evidence>
<evidence type="ECO:0000256" key="1">
    <source>
        <dbReference type="SAM" id="Phobius"/>
    </source>
</evidence>
<keyword evidence="3" id="KW-0378">Hydrolase</keyword>
<dbReference type="EMBL" id="JAVDWU010000001">
    <property type="protein sequence ID" value="MDR7148864.1"/>
    <property type="molecule type" value="Genomic_DNA"/>
</dbReference>
<dbReference type="Pfam" id="PF13472">
    <property type="entry name" value="Lipase_GDSL_2"/>
    <property type="match status" value="1"/>
</dbReference>